<reference evidence="1 2" key="1">
    <citation type="journal article" date="2013" name="Mar. Genomics">
        <title>Expression of sulfatases in Rhodopirellula baltica and the diversity of sulfatases in the genus Rhodopirellula.</title>
        <authorList>
            <person name="Wegner C.E."/>
            <person name="Richter-Heitmann T."/>
            <person name="Klindworth A."/>
            <person name="Klockow C."/>
            <person name="Richter M."/>
            <person name="Achstetter T."/>
            <person name="Glockner F.O."/>
            <person name="Harder J."/>
        </authorList>
    </citation>
    <scope>NUCLEOTIDE SEQUENCE [LARGE SCALE GENOMIC DNA]</scope>
    <source>
        <strain evidence="1 2">WH47</strain>
    </source>
</reference>
<dbReference type="EMBL" id="AFAR01000138">
    <property type="protein sequence ID" value="EGF27503.1"/>
    <property type="molecule type" value="Genomic_DNA"/>
</dbReference>
<protein>
    <submittedName>
        <fullName evidence="1">Uncharacterized protein</fullName>
    </submittedName>
</protein>
<name>F2AS09_RHOBT</name>
<evidence type="ECO:0000313" key="1">
    <source>
        <dbReference type="EMBL" id="EGF27503.1"/>
    </source>
</evidence>
<dbReference type="Proteomes" id="UP000006222">
    <property type="component" value="Unassembled WGS sequence"/>
</dbReference>
<organism evidence="1 2">
    <name type="scientific">Rhodopirellula baltica WH47</name>
    <dbReference type="NCBI Taxonomy" id="991778"/>
    <lineage>
        <taxon>Bacteria</taxon>
        <taxon>Pseudomonadati</taxon>
        <taxon>Planctomycetota</taxon>
        <taxon>Planctomycetia</taxon>
        <taxon>Pirellulales</taxon>
        <taxon>Pirellulaceae</taxon>
        <taxon>Rhodopirellula</taxon>
    </lineage>
</organism>
<gene>
    <name evidence="1" type="ORF">RBWH47_02455</name>
</gene>
<accession>F2AS09</accession>
<sequence>MHSPHGQTSINWMVCESFINYLVDSFEDRRASSKASKIILGENEP</sequence>
<comment type="caution">
    <text evidence="1">The sequence shown here is derived from an EMBL/GenBank/DDBJ whole genome shotgun (WGS) entry which is preliminary data.</text>
</comment>
<dbReference type="PATRIC" id="fig|991778.3.peg.2651"/>
<evidence type="ECO:0000313" key="2">
    <source>
        <dbReference type="Proteomes" id="UP000006222"/>
    </source>
</evidence>
<proteinExistence type="predicted"/>
<dbReference type="AlphaFoldDB" id="F2AS09"/>